<evidence type="ECO:0000256" key="7">
    <source>
        <dbReference type="ARBA" id="ARBA00022833"/>
    </source>
</evidence>
<dbReference type="GO" id="GO:0046872">
    <property type="term" value="F:metal ion binding"/>
    <property type="evidence" value="ECO:0007669"/>
    <property type="project" value="UniProtKB-KW"/>
</dbReference>
<evidence type="ECO:0000256" key="5">
    <source>
        <dbReference type="ARBA" id="ARBA00022723"/>
    </source>
</evidence>
<organism evidence="14 15">
    <name type="scientific">Novipirellula aureliae</name>
    <dbReference type="NCBI Taxonomy" id="2527966"/>
    <lineage>
        <taxon>Bacteria</taxon>
        <taxon>Pseudomonadati</taxon>
        <taxon>Planctomycetota</taxon>
        <taxon>Planctomycetia</taxon>
        <taxon>Pirellulales</taxon>
        <taxon>Pirellulaceae</taxon>
        <taxon>Novipirellula</taxon>
    </lineage>
</organism>
<keyword evidence="3" id="KW-0645">Protease</keyword>
<dbReference type="EMBL" id="SJPY01000007">
    <property type="protein sequence ID" value="TWU37680.1"/>
    <property type="molecule type" value="Genomic_DNA"/>
</dbReference>
<protein>
    <submittedName>
        <fullName evidence="14">Heat shock protein HtpX</fullName>
    </submittedName>
</protein>
<dbReference type="PANTHER" id="PTHR43221">
    <property type="entry name" value="PROTEASE HTPX"/>
    <property type="match status" value="1"/>
</dbReference>
<name>A0A5C6DLI9_9BACT</name>
<dbReference type="Pfam" id="PF01435">
    <property type="entry name" value="Peptidase_M48"/>
    <property type="match status" value="1"/>
</dbReference>
<dbReference type="Gene3D" id="3.30.2010.10">
    <property type="entry name" value="Metalloproteases ('zincins'), catalytic domain"/>
    <property type="match status" value="1"/>
</dbReference>
<feature type="compositionally biased region" description="Pro residues" evidence="11">
    <location>
        <begin position="1"/>
        <end position="12"/>
    </location>
</feature>
<evidence type="ECO:0000256" key="11">
    <source>
        <dbReference type="SAM" id="MobiDB-lite"/>
    </source>
</evidence>
<keyword evidence="4 12" id="KW-0812">Transmembrane</keyword>
<proteinExistence type="predicted"/>
<keyword evidence="5" id="KW-0479">Metal-binding</keyword>
<evidence type="ECO:0000256" key="10">
    <source>
        <dbReference type="ARBA" id="ARBA00023136"/>
    </source>
</evidence>
<evidence type="ECO:0000259" key="13">
    <source>
        <dbReference type="Pfam" id="PF01435"/>
    </source>
</evidence>
<dbReference type="GO" id="GO:0004222">
    <property type="term" value="F:metalloendopeptidase activity"/>
    <property type="evidence" value="ECO:0007669"/>
    <property type="project" value="InterPro"/>
</dbReference>
<reference evidence="14 15" key="1">
    <citation type="submission" date="2019-02" db="EMBL/GenBank/DDBJ databases">
        <title>Deep-cultivation of Planctomycetes and their phenomic and genomic characterization uncovers novel biology.</title>
        <authorList>
            <person name="Wiegand S."/>
            <person name="Jogler M."/>
            <person name="Boedeker C."/>
            <person name="Pinto D."/>
            <person name="Vollmers J."/>
            <person name="Rivas-Marin E."/>
            <person name="Kohn T."/>
            <person name="Peeters S.H."/>
            <person name="Heuer A."/>
            <person name="Rast P."/>
            <person name="Oberbeckmann S."/>
            <person name="Bunk B."/>
            <person name="Jeske O."/>
            <person name="Meyerdierks A."/>
            <person name="Storesund J.E."/>
            <person name="Kallscheuer N."/>
            <person name="Luecker S."/>
            <person name="Lage O.M."/>
            <person name="Pohl T."/>
            <person name="Merkel B.J."/>
            <person name="Hornburger P."/>
            <person name="Mueller R.-W."/>
            <person name="Bruemmer F."/>
            <person name="Labrenz M."/>
            <person name="Spormann A.M."/>
            <person name="Op Den Camp H."/>
            <person name="Overmann J."/>
            <person name="Amann R."/>
            <person name="Jetten M.S.M."/>
            <person name="Mascher T."/>
            <person name="Medema M.H."/>
            <person name="Devos D.P."/>
            <person name="Kaster A.-K."/>
            <person name="Ovreas L."/>
            <person name="Rohde M."/>
            <person name="Galperin M.Y."/>
            <person name="Jogler C."/>
        </authorList>
    </citation>
    <scope>NUCLEOTIDE SEQUENCE [LARGE SCALE GENOMIC DNA]</scope>
    <source>
        <strain evidence="14 15">Q31b</strain>
    </source>
</reference>
<keyword evidence="15" id="KW-1185">Reference proteome</keyword>
<feature type="transmembrane region" description="Helical" evidence="12">
    <location>
        <begin position="155"/>
        <end position="180"/>
    </location>
</feature>
<evidence type="ECO:0000256" key="12">
    <source>
        <dbReference type="SAM" id="Phobius"/>
    </source>
</evidence>
<keyword evidence="7" id="KW-0862">Zinc</keyword>
<dbReference type="CDD" id="cd07328">
    <property type="entry name" value="M48_Ste24p_like"/>
    <property type="match status" value="1"/>
</dbReference>
<evidence type="ECO:0000256" key="2">
    <source>
        <dbReference type="ARBA" id="ARBA00022475"/>
    </source>
</evidence>
<dbReference type="PANTHER" id="PTHR43221:SF2">
    <property type="entry name" value="PROTEASE HTPX HOMOLOG"/>
    <property type="match status" value="1"/>
</dbReference>
<comment type="caution">
    <text evidence="14">The sequence shown here is derived from an EMBL/GenBank/DDBJ whole genome shotgun (WGS) entry which is preliminary data.</text>
</comment>
<keyword evidence="9" id="KW-0482">Metalloprotease</keyword>
<dbReference type="InterPro" id="IPR050083">
    <property type="entry name" value="HtpX_protease"/>
</dbReference>
<keyword evidence="14" id="KW-0346">Stress response</keyword>
<keyword evidence="8 12" id="KW-1133">Transmembrane helix</keyword>
<feature type="domain" description="Peptidase M48" evidence="13">
    <location>
        <begin position="293"/>
        <end position="493"/>
    </location>
</feature>
<dbReference type="InterPro" id="IPR001915">
    <property type="entry name" value="Peptidase_M48"/>
</dbReference>
<evidence type="ECO:0000256" key="8">
    <source>
        <dbReference type="ARBA" id="ARBA00022989"/>
    </source>
</evidence>
<keyword evidence="6" id="KW-0378">Hydrolase</keyword>
<dbReference type="Proteomes" id="UP000315471">
    <property type="component" value="Unassembled WGS sequence"/>
</dbReference>
<evidence type="ECO:0000313" key="14">
    <source>
        <dbReference type="EMBL" id="TWU37680.1"/>
    </source>
</evidence>
<keyword evidence="2" id="KW-1003">Cell membrane</keyword>
<evidence type="ECO:0000256" key="4">
    <source>
        <dbReference type="ARBA" id="ARBA00022692"/>
    </source>
</evidence>
<keyword evidence="10 12" id="KW-0472">Membrane</keyword>
<evidence type="ECO:0000256" key="9">
    <source>
        <dbReference type="ARBA" id="ARBA00023049"/>
    </source>
</evidence>
<feature type="transmembrane region" description="Helical" evidence="12">
    <location>
        <begin position="192"/>
        <end position="223"/>
    </location>
</feature>
<comment type="cofactor">
    <cofactor evidence="1">
        <name>Zn(2+)</name>
        <dbReference type="ChEBI" id="CHEBI:29105"/>
    </cofactor>
</comment>
<evidence type="ECO:0000256" key="1">
    <source>
        <dbReference type="ARBA" id="ARBA00001947"/>
    </source>
</evidence>
<evidence type="ECO:0000256" key="3">
    <source>
        <dbReference type="ARBA" id="ARBA00022670"/>
    </source>
</evidence>
<sequence length="557" mass="60895">MIEIPKPSPPAPRQTAKENIGPMPTTRLPQPTSKPTFGDGVGDAIAKNAATDKKAVAKNLASQLANLSNAPELPAEPVADVSPVVDDSDDFFKALDAATESVNEAVLAQQRMRTAALAAKLTPAQIETCFRGDFEPVVQNWSYGHSLLGTAAMMLFLPSLFTIIVLVSTVFMFIGIYTWSGRESTGQLPNPFLAFGAIGLGLLVLACWVPIVSMFFATIATLFSGTHKAPETRTLTREAQPTMYEFVDQICKRMGTPPPSRIDLNCGFNASASFDHGMLSFEKNNLVLTLGVPLIATQSAEQLASVIAHEFGHFCQGAGMRVHFVLANLNGWFVHSASRKAYRDEMVADVVSNSDIGSSVFGLLWAINYVIGSIGRYMMRIFAYVGYASSGSLSRQMEFDADRYAVHLAGSKAFCESETSAQQFGVAYRVSVMNLQMLYQAGILVDNIPRLVQHIGKTMPATTIERIAKASEQERINAFDTHPPSRDRKRAAMELAKPGIVKVGRPARDLIDRWTDLCENITLDFYREVTGMKISKQNVSKLEDVLAAEHKLLLDKE</sequence>
<dbReference type="GO" id="GO:0006508">
    <property type="term" value="P:proteolysis"/>
    <property type="evidence" value="ECO:0007669"/>
    <property type="project" value="UniProtKB-KW"/>
</dbReference>
<evidence type="ECO:0000256" key="6">
    <source>
        <dbReference type="ARBA" id="ARBA00022801"/>
    </source>
</evidence>
<evidence type="ECO:0000313" key="15">
    <source>
        <dbReference type="Proteomes" id="UP000315471"/>
    </source>
</evidence>
<dbReference type="AlphaFoldDB" id="A0A5C6DLI9"/>
<accession>A0A5C6DLI9</accession>
<feature type="region of interest" description="Disordered" evidence="11">
    <location>
        <begin position="1"/>
        <end position="43"/>
    </location>
</feature>
<gene>
    <name evidence="14" type="ORF">Q31b_44690</name>
</gene>